<protein>
    <submittedName>
        <fullName evidence="2">Cell filamentation protein Fic</fullName>
    </submittedName>
</protein>
<dbReference type="Proteomes" id="UP000265419">
    <property type="component" value="Unassembled WGS sequence"/>
</dbReference>
<proteinExistence type="predicted"/>
<feature type="domain" description="Fido" evidence="1">
    <location>
        <begin position="103"/>
        <end position="240"/>
    </location>
</feature>
<dbReference type="PROSITE" id="PS51459">
    <property type="entry name" value="FIDO"/>
    <property type="match status" value="1"/>
</dbReference>
<dbReference type="InterPro" id="IPR036597">
    <property type="entry name" value="Fido-like_dom_sf"/>
</dbReference>
<dbReference type="RefSeq" id="WP_119423116.1">
    <property type="nucleotide sequence ID" value="NZ_QQXK01000001.1"/>
</dbReference>
<evidence type="ECO:0000313" key="3">
    <source>
        <dbReference type="Proteomes" id="UP000265419"/>
    </source>
</evidence>
<evidence type="ECO:0000259" key="1">
    <source>
        <dbReference type="PROSITE" id="PS51459"/>
    </source>
</evidence>
<dbReference type="SUPFAM" id="SSF140931">
    <property type="entry name" value="Fic-like"/>
    <property type="match status" value="1"/>
</dbReference>
<evidence type="ECO:0000313" key="2">
    <source>
        <dbReference type="EMBL" id="RII43690.1"/>
    </source>
</evidence>
<organism evidence="2 3">
    <name type="scientific">Galactobacter valiniphilus</name>
    <dbReference type="NCBI Taxonomy" id="2676122"/>
    <lineage>
        <taxon>Bacteria</taxon>
        <taxon>Bacillati</taxon>
        <taxon>Actinomycetota</taxon>
        <taxon>Actinomycetes</taxon>
        <taxon>Micrococcales</taxon>
        <taxon>Micrococcaceae</taxon>
        <taxon>Galactobacter</taxon>
    </lineage>
</organism>
<gene>
    <name evidence="2" type="ORF">DWB68_00165</name>
</gene>
<sequence length="248" mass="26430">MPLDRLVFASEDELRPTLPRRTPELACALYAAARAGIVHSYAHLEGNPLTPAQVGALLAGAREEPPAADPHDVSQALDLAEASAVLEERVLTGGFGLDVAQAEELNGILARHEALLPGVRRSASAANTDGAGATVSVQGDLFLGLSKQELAASEPLLFSRIAQLRRPVVRALNLAAAGAYLQMFWDGNKRTSRFLADGELLAHGFDSIVVPPERKQDYHDAVAALFRSHDVGPYARFLLEVARRAAGS</sequence>
<dbReference type="InterPro" id="IPR003812">
    <property type="entry name" value="Fido"/>
</dbReference>
<accession>A0A399JFD3</accession>
<dbReference type="AlphaFoldDB" id="A0A399JFD3"/>
<keyword evidence="3" id="KW-1185">Reference proteome</keyword>
<comment type="caution">
    <text evidence="2">The sequence shown here is derived from an EMBL/GenBank/DDBJ whole genome shotgun (WGS) entry which is preliminary data.</text>
</comment>
<reference evidence="2 3" key="1">
    <citation type="submission" date="2018-07" db="EMBL/GenBank/DDBJ databases">
        <title>Arthrobacter sp. nov., isolated from raw cow's milk with high bacterial count.</title>
        <authorList>
            <person name="Hahne J."/>
            <person name="Isele D."/>
            <person name="Lipski A."/>
        </authorList>
    </citation>
    <scope>NUCLEOTIDE SEQUENCE [LARGE SCALE GENOMIC DNA]</scope>
    <source>
        <strain evidence="2 3">JZ R-35</strain>
    </source>
</reference>
<dbReference type="Gene3D" id="1.10.3290.10">
    <property type="entry name" value="Fido-like domain"/>
    <property type="match status" value="1"/>
</dbReference>
<name>A0A399JFD3_9MICC</name>
<dbReference type="EMBL" id="QQXK01000001">
    <property type="protein sequence ID" value="RII43690.1"/>
    <property type="molecule type" value="Genomic_DNA"/>
</dbReference>